<dbReference type="Proteomes" id="UP000187172">
    <property type="component" value="Unassembled WGS sequence"/>
</dbReference>
<comment type="similarity">
    <text evidence="3">Belongs to the flavoredoxin family.</text>
</comment>
<name>A0A1R1F2B8_9BACL</name>
<gene>
    <name evidence="5" type="ORF">BK138_06360</name>
</gene>
<dbReference type="GO" id="GO:0016646">
    <property type="term" value="F:oxidoreductase activity, acting on the CH-NH group of donors, NAD or NADP as acceptor"/>
    <property type="evidence" value="ECO:0007669"/>
    <property type="project" value="UniProtKB-ARBA"/>
</dbReference>
<keyword evidence="6" id="KW-1185">Reference proteome</keyword>
<dbReference type="InterPro" id="IPR052174">
    <property type="entry name" value="Flavoredoxin"/>
</dbReference>
<dbReference type="STRING" id="297318.BK138_06360"/>
<accession>A0A1R1F2B8</accession>
<evidence type="ECO:0000256" key="3">
    <source>
        <dbReference type="ARBA" id="ARBA00038054"/>
    </source>
</evidence>
<dbReference type="SUPFAM" id="SSF50475">
    <property type="entry name" value="FMN-binding split barrel"/>
    <property type="match status" value="1"/>
</dbReference>
<comment type="caution">
    <text evidence="5">The sequence shown here is derived from an EMBL/GenBank/DDBJ whole genome shotgun (WGS) entry which is preliminary data.</text>
</comment>
<dbReference type="InterPro" id="IPR002563">
    <property type="entry name" value="Flavin_Rdtase-like_dom"/>
</dbReference>
<evidence type="ECO:0000313" key="5">
    <source>
        <dbReference type="EMBL" id="OMF58171.1"/>
    </source>
</evidence>
<evidence type="ECO:0000313" key="6">
    <source>
        <dbReference type="Proteomes" id="UP000187172"/>
    </source>
</evidence>
<protein>
    <recommendedName>
        <fullName evidence="4">Flavin reductase like domain-containing protein</fullName>
    </recommendedName>
</protein>
<dbReference type="GO" id="GO:0010181">
    <property type="term" value="F:FMN binding"/>
    <property type="evidence" value="ECO:0007669"/>
    <property type="project" value="InterPro"/>
</dbReference>
<evidence type="ECO:0000256" key="2">
    <source>
        <dbReference type="ARBA" id="ARBA00022630"/>
    </source>
</evidence>
<dbReference type="PANTHER" id="PTHR43567">
    <property type="entry name" value="FLAVOREDOXIN-RELATED-RELATED"/>
    <property type="match status" value="1"/>
</dbReference>
<dbReference type="Gene3D" id="2.30.110.10">
    <property type="entry name" value="Electron Transport, Fmn-binding Protein, Chain A"/>
    <property type="match status" value="1"/>
</dbReference>
<feature type="domain" description="Flavin reductase like" evidence="4">
    <location>
        <begin position="18"/>
        <end position="192"/>
    </location>
</feature>
<dbReference type="RefSeq" id="WP_076167420.1">
    <property type="nucleotide sequence ID" value="NZ_MRTP01000001.1"/>
</dbReference>
<comment type="cofactor">
    <cofactor evidence="1">
        <name>FMN</name>
        <dbReference type="ChEBI" id="CHEBI:58210"/>
    </cofactor>
</comment>
<evidence type="ECO:0000256" key="1">
    <source>
        <dbReference type="ARBA" id="ARBA00001917"/>
    </source>
</evidence>
<organism evidence="5 6">
    <name type="scientific">Paenibacillus rhizosphaerae</name>
    <dbReference type="NCBI Taxonomy" id="297318"/>
    <lineage>
        <taxon>Bacteria</taxon>
        <taxon>Bacillati</taxon>
        <taxon>Bacillota</taxon>
        <taxon>Bacilli</taxon>
        <taxon>Bacillales</taxon>
        <taxon>Paenibacillaceae</taxon>
        <taxon>Paenibacillus</taxon>
    </lineage>
</organism>
<dbReference type="PANTHER" id="PTHR43567:SF1">
    <property type="entry name" value="FLAVOREDOXIN"/>
    <property type="match status" value="1"/>
</dbReference>
<reference evidence="5 6" key="1">
    <citation type="submission" date="2016-11" db="EMBL/GenBank/DDBJ databases">
        <title>Paenibacillus species isolates.</title>
        <authorList>
            <person name="Beno S.M."/>
        </authorList>
    </citation>
    <scope>NUCLEOTIDE SEQUENCE [LARGE SCALE GENOMIC DNA]</scope>
    <source>
        <strain evidence="5 6">FSL R5-0378</strain>
    </source>
</reference>
<dbReference type="Pfam" id="PF01613">
    <property type="entry name" value="Flavin_Reduct"/>
    <property type="match status" value="1"/>
</dbReference>
<proteinExistence type="inferred from homology"/>
<sequence>MTAADPQTRAITPKILYYGMPVILITTRNEDHTTNISPISSSFALGDNIVLGISTSSKAYDNLNLHPECVINLPSAPLWENVERIAPYTGRTVVPEFKEAMGFTHEKDKFAAGGFTPADSEAVQPSRISECPIQIEAQVQRMTVPEYDPFFAIVETRAVRVHAHGDILIGDHHIDPRRWNPLIYNFRHYFGLGDQLGATFRSET</sequence>
<evidence type="ECO:0000259" key="4">
    <source>
        <dbReference type="Pfam" id="PF01613"/>
    </source>
</evidence>
<keyword evidence="2" id="KW-0285">Flavoprotein</keyword>
<dbReference type="AlphaFoldDB" id="A0A1R1F2B8"/>
<dbReference type="InterPro" id="IPR012349">
    <property type="entry name" value="Split_barrel_FMN-bd"/>
</dbReference>
<dbReference type="EMBL" id="MRTP01000001">
    <property type="protein sequence ID" value="OMF58171.1"/>
    <property type="molecule type" value="Genomic_DNA"/>
</dbReference>